<evidence type="ECO:0000256" key="1">
    <source>
        <dbReference type="ARBA" id="ARBA00023118"/>
    </source>
</evidence>
<sequence>MACLVRENIKVAFSQSKSVNPSLLLQKGMLEVEENGVKNSDSKSDNKKTAHLEKIVELSAPDEYKNAFNRWSDLTSDVNGFQQSVMMLENRLLIGLTGNAALETGCSLSRNYGMPYIPGSSIKGVVRACAKQYLPDSAAAIEQLFGTYDSDEPNRVAGTVTFHDAWWIPEDGVKPFVLDVVTTHHQEYYNAKKAEPSDKDSPIPNHLLAVQGSFLFVLEGNPKSIELCQTILEKALADNGIGAKTASGYGYMKLNPELAATLKREAGTRLPPEIRERRQAEAQRRIEQERKAEEQAELAKPPSQIIDELNKSYQAKRDNEDYRIQVEAWIDKALLDWREADRKSLAACLKQVGYEPSNKKNPNYPIRKQRLQQLRGE</sequence>
<dbReference type="KEGG" id="mard:IBG28_06725"/>
<dbReference type="PANTHER" id="PTHR39965">
    <property type="entry name" value="CRISPR SYSTEM CMR SUBUNIT CMR6"/>
    <property type="match status" value="1"/>
</dbReference>
<proteinExistence type="predicted"/>
<keyword evidence="5" id="KW-1185">Reference proteome</keyword>
<dbReference type="RefSeq" id="WP_111606465.1">
    <property type="nucleotide sequence ID" value="NZ_BMLJ01000007.1"/>
</dbReference>
<evidence type="ECO:0000259" key="3">
    <source>
        <dbReference type="Pfam" id="PF03787"/>
    </source>
</evidence>
<evidence type="ECO:0000313" key="5">
    <source>
        <dbReference type="Proteomes" id="UP000516370"/>
    </source>
</evidence>
<evidence type="ECO:0000313" key="4">
    <source>
        <dbReference type="EMBL" id="QNT07315.1"/>
    </source>
</evidence>
<dbReference type="PANTHER" id="PTHR39965:SF1">
    <property type="entry name" value="CRISPR SYSTEM CMR SUBUNIT CMR6"/>
    <property type="match status" value="1"/>
</dbReference>
<organism evidence="4 5">
    <name type="scientific">Marinomonas arctica</name>
    <dbReference type="NCBI Taxonomy" id="383750"/>
    <lineage>
        <taxon>Bacteria</taxon>
        <taxon>Pseudomonadati</taxon>
        <taxon>Pseudomonadota</taxon>
        <taxon>Gammaproteobacteria</taxon>
        <taxon>Oceanospirillales</taxon>
        <taxon>Oceanospirillaceae</taxon>
        <taxon>Marinomonas</taxon>
    </lineage>
</organism>
<accession>A0A7H1J9Z9</accession>
<dbReference type="OrthoDB" id="9813956at2"/>
<protein>
    <submittedName>
        <fullName evidence="4">Type III-B CRISPR module RAMP protein Cmr6</fullName>
    </submittedName>
</protein>
<keyword evidence="1" id="KW-0051">Antiviral defense</keyword>
<dbReference type="AlphaFoldDB" id="A0A7H1J9Z9"/>
<reference evidence="4 5" key="1">
    <citation type="submission" date="2020-09" db="EMBL/GenBank/DDBJ databases">
        <title>Complete genome sequence of an Arctic sea ice bacterium Marinomonas arctica BSI20414.</title>
        <authorList>
            <person name="Liao L."/>
            <person name="Chen B."/>
        </authorList>
    </citation>
    <scope>NUCLEOTIDE SEQUENCE [LARGE SCALE GENOMIC DNA]</scope>
    <source>
        <strain evidence="4 5">BSI20414</strain>
    </source>
</reference>
<dbReference type="GO" id="GO:0051607">
    <property type="term" value="P:defense response to virus"/>
    <property type="evidence" value="ECO:0007669"/>
    <property type="project" value="UniProtKB-KW"/>
</dbReference>
<feature type="region of interest" description="Disordered" evidence="2">
    <location>
        <begin position="353"/>
        <end position="377"/>
    </location>
</feature>
<evidence type="ECO:0000256" key="2">
    <source>
        <dbReference type="SAM" id="MobiDB-lite"/>
    </source>
</evidence>
<dbReference type="InterPro" id="IPR005537">
    <property type="entry name" value="RAMP_III_fam"/>
</dbReference>
<gene>
    <name evidence="4" type="primary">cmr6</name>
    <name evidence="4" type="ORF">IBG28_06725</name>
</gene>
<dbReference type="Pfam" id="PF03787">
    <property type="entry name" value="RAMPs"/>
    <property type="match status" value="1"/>
</dbReference>
<dbReference type="EMBL" id="CP061081">
    <property type="protein sequence ID" value="QNT07315.1"/>
    <property type="molecule type" value="Genomic_DNA"/>
</dbReference>
<feature type="domain" description="CRISPR type III-associated protein" evidence="3">
    <location>
        <begin position="108"/>
        <end position="253"/>
    </location>
</feature>
<dbReference type="NCBIfam" id="TIGR01898">
    <property type="entry name" value="cas_TM1791_cmr6"/>
    <property type="match status" value="1"/>
</dbReference>
<feature type="region of interest" description="Disordered" evidence="2">
    <location>
        <begin position="277"/>
        <end position="299"/>
    </location>
</feature>
<dbReference type="InterPro" id="IPR010172">
    <property type="entry name" value="CRISPR-assoc_prot_TM1791"/>
</dbReference>
<name>A0A7H1J9Z9_9GAMM</name>
<dbReference type="Proteomes" id="UP000516370">
    <property type="component" value="Chromosome"/>
</dbReference>
<feature type="compositionally biased region" description="Basic and acidic residues" evidence="2">
    <location>
        <begin position="277"/>
        <end position="294"/>
    </location>
</feature>